<gene>
    <name evidence="1" type="ORF">DQ392_23085</name>
</gene>
<dbReference type="AlphaFoldDB" id="A0A367EE76"/>
<dbReference type="OrthoDB" id="452682at2"/>
<proteinExistence type="predicted"/>
<evidence type="ECO:0000313" key="1">
    <source>
        <dbReference type="EMBL" id="RCG15945.1"/>
    </source>
</evidence>
<protein>
    <submittedName>
        <fullName evidence="1">Uncharacterized protein</fullName>
    </submittedName>
</protein>
<sequence length="267" mass="28197">MTSGVSGMVLTHRHGHGGFDALIVRDNKKPGENRLAEVAYRPGQKADVQPLDWKGSDVPVDLESLDEVPGHHGQYVAVASEGKGYRFDVDGGTAHVRDTFTLPGIGEDDNIEDFALTSRHGKPAAVWADRGQDQRPSTVYAARVSLGAHRTGFGAVTDAELRAPYPAEHVRHASDLKITASGSLLVSSASDPGDDGPFDSAVYTAGTVAVHRSGAALHIADDPDVLETFPDHKIEALACLPGSRTGALGTDDENAGGALRTARFCER</sequence>
<dbReference type="EMBL" id="QOIM01000040">
    <property type="protein sequence ID" value="RCG15945.1"/>
    <property type="molecule type" value="Genomic_DNA"/>
</dbReference>
<comment type="caution">
    <text evidence="1">The sequence shown here is derived from an EMBL/GenBank/DDBJ whole genome shotgun (WGS) entry which is preliminary data.</text>
</comment>
<evidence type="ECO:0000313" key="2">
    <source>
        <dbReference type="Proteomes" id="UP000253507"/>
    </source>
</evidence>
<keyword evidence="2" id="KW-1185">Reference proteome</keyword>
<reference evidence="1 2" key="1">
    <citation type="submission" date="2018-06" db="EMBL/GenBank/DDBJ databases">
        <title>Streptomyces reniochalinae sp. nov. and Streptomyces diacarnus sp. nov. from marine sponges.</title>
        <authorList>
            <person name="Li L."/>
        </authorList>
    </citation>
    <scope>NUCLEOTIDE SEQUENCE [LARGE SCALE GENOMIC DNA]</scope>
    <source>
        <strain evidence="1 2">LHW50302</strain>
    </source>
</reference>
<organism evidence="1 2">
    <name type="scientific">Streptomyces reniochalinae</name>
    <dbReference type="NCBI Taxonomy" id="2250578"/>
    <lineage>
        <taxon>Bacteria</taxon>
        <taxon>Bacillati</taxon>
        <taxon>Actinomycetota</taxon>
        <taxon>Actinomycetes</taxon>
        <taxon>Kitasatosporales</taxon>
        <taxon>Streptomycetaceae</taxon>
        <taxon>Streptomyces</taxon>
    </lineage>
</organism>
<dbReference type="Proteomes" id="UP000253507">
    <property type="component" value="Unassembled WGS sequence"/>
</dbReference>
<name>A0A367EE76_9ACTN</name>
<accession>A0A367EE76</accession>